<accession>A0A1I6DSY1</accession>
<comment type="similarity">
    <text evidence="1">Belongs to the bacterial solute-binding protein 1 family.</text>
</comment>
<protein>
    <submittedName>
        <fullName evidence="2">Carbohydrate ABC transporter substrate-binding protein, CUT1 family</fullName>
    </submittedName>
</protein>
<dbReference type="EMBL" id="FOYI01000005">
    <property type="protein sequence ID" value="SFR08584.1"/>
    <property type="molecule type" value="Genomic_DNA"/>
</dbReference>
<dbReference type="PANTHER" id="PTHR43649:SF31">
    <property type="entry name" value="SN-GLYCEROL-3-PHOSPHATE-BINDING PERIPLASMIC PROTEIN UGPB"/>
    <property type="match status" value="1"/>
</dbReference>
<dbReference type="SUPFAM" id="SSF53850">
    <property type="entry name" value="Periplasmic binding protein-like II"/>
    <property type="match status" value="1"/>
</dbReference>
<evidence type="ECO:0000313" key="3">
    <source>
        <dbReference type="Proteomes" id="UP000199302"/>
    </source>
</evidence>
<gene>
    <name evidence="2" type="ORF">SAMN04515673_10594</name>
</gene>
<sequence length="460" mass="50823">MMVSRRTVLSGLLASGFTTGFSPRANAVHIDAVGAHLARVGAEASGPLRLMLPEGSGDNLAPILEAFTRLSGVAVETTVTHVDDINTRLTEDALLSSGAHDVALPATFGLPDLIHLGVVQPMDPFLERYPDLYDPAGHLYTHGDVFRDQHFGFQTDGDVYLLFFHDDLLRDPEEMAAFEDRHGRTLATPQTWGEFDEMMAFFNRPEDDIWGGLLFRQAGYVGWEYISRLQAEGVPLFGEGMVPTFQSDAAIKVIEDMIRSGASQHPRSLTAGLFENWQIYKENTILANIGWGGSQKSFQQEGSPLRGKLSHAPLPKGAGSGNGYFNWGWSFVLPQSAQQPELGFLLSVLAMTPEISTLAVEQVGGFFDPFHESHYRSPKVREVYGDSFLREHEAAMRAAGPDLYIPGHGNYMAGLNEHVFSAISGAARPEDALKRLQLEWETVTFEFGRAEQARFYSRVR</sequence>
<organism evidence="2 3">
    <name type="scientific">Poseidonocella sedimentorum</name>
    <dbReference type="NCBI Taxonomy" id="871652"/>
    <lineage>
        <taxon>Bacteria</taxon>
        <taxon>Pseudomonadati</taxon>
        <taxon>Pseudomonadota</taxon>
        <taxon>Alphaproteobacteria</taxon>
        <taxon>Rhodobacterales</taxon>
        <taxon>Roseobacteraceae</taxon>
        <taxon>Poseidonocella</taxon>
    </lineage>
</organism>
<dbReference type="Proteomes" id="UP000199302">
    <property type="component" value="Unassembled WGS sequence"/>
</dbReference>
<dbReference type="PROSITE" id="PS51318">
    <property type="entry name" value="TAT"/>
    <property type="match status" value="1"/>
</dbReference>
<name>A0A1I6DSY1_9RHOB</name>
<dbReference type="OrthoDB" id="9808332at2"/>
<dbReference type="InterPro" id="IPR006311">
    <property type="entry name" value="TAT_signal"/>
</dbReference>
<dbReference type="InterPro" id="IPR050490">
    <property type="entry name" value="Bact_solute-bd_prot1"/>
</dbReference>
<evidence type="ECO:0000313" key="2">
    <source>
        <dbReference type="EMBL" id="SFR08584.1"/>
    </source>
</evidence>
<dbReference type="STRING" id="871652.SAMN04515673_10594"/>
<keyword evidence="3" id="KW-1185">Reference proteome</keyword>
<reference evidence="2 3" key="1">
    <citation type="submission" date="2016-10" db="EMBL/GenBank/DDBJ databases">
        <authorList>
            <person name="de Groot N.N."/>
        </authorList>
    </citation>
    <scope>NUCLEOTIDE SEQUENCE [LARGE SCALE GENOMIC DNA]</scope>
    <source>
        <strain evidence="3">KMM 9023,NRIC 0796,JCM 17311,KCTC 23692</strain>
    </source>
</reference>
<dbReference type="PANTHER" id="PTHR43649">
    <property type="entry name" value="ARABINOSE-BINDING PROTEIN-RELATED"/>
    <property type="match status" value="1"/>
</dbReference>
<evidence type="ECO:0000256" key="1">
    <source>
        <dbReference type="ARBA" id="ARBA00008520"/>
    </source>
</evidence>
<dbReference type="AlphaFoldDB" id="A0A1I6DSY1"/>
<proteinExistence type="inferred from homology"/>
<dbReference type="Gene3D" id="3.40.190.10">
    <property type="entry name" value="Periplasmic binding protein-like II"/>
    <property type="match status" value="2"/>
</dbReference>